<name>A0A5N6SDY2_ASPPS</name>
<organism evidence="2 3">
    <name type="scientific">Aspergillus pseudotamarii</name>
    <dbReference type="NCBI Taxonomy" id="132259"/>
    <lineage>
        <taxon>Eukaryota</taxon>
        <taxon>Fungi</taxon>
        <taxon>Dikarya</taxon>
        <taxon>Ascomycota</taxon>
        <taxon>Pezizomycotina</taxon>
        <taxon>Eurotiomycetes</taxon>
        <taxon>Eurotiomycetidae</taxon>
        <taxon>Eurotiales</taxon>
        <taxon>Aspergillaceae</taxon>
        <taxon>Aspergillus</taxon>
        <taxon>Aspergillus subgen. Circumdati</taxon>
    </lineage>
</organism>
<keyword evidence="1" id="KW-0812">Transmembrane</keyword>
<dbReference type="EMBL" id="ML743645">
    <property type="protein sequence ID" value="KAE8131920.1"/>
    <property type="molecule type" value="Genomic_DNA"/>
</dbReference>
<evidence type="ECO:0000313" key="2">
    <source>
        <dbReference type="EMBL" id="KAE8131920.1"/>
    </source>
</evidence>
<accession>A0A5N6SDY2</accession>
<feature type="transmembrane region" description="Helical" evidence="1">
    <location>
        <begin position="27"/>
        <end position="46"/>
    </location>
</feature>
<keyword evidence="3" id="KW-1185">Reference proteome</keyword>
<gene>
    <name evidence="2" type="ORF">BDV38DRAFT_262763</name>
</gene>
<dbReference type="AlphaFoldDB" id="A0A5N6SDY2"/>
<proteinExistence type="predicted"/>
<evidence type="ECO:0000313" key="3">
    <source>
        <dbReference type="Proteomes" id="UP000325672"/>
    </source>
</evidence>
<dbReference type="RefSeq" id="XP_031907983.1">
    <property type="nucleotide sequence ID" value="XM_032056132.1"/>
</dbReference>
<sequence>MLRPWNTGKCTFQGKYRMASGREGQDLTPLAIVVFIGTCAIILRLGGFCSPSSLGRETCKYAGKSSTTWGVG</sequence>
<keyword evidence="1" id="KW-0472">Membrane</keyword>
<evidence type="ECO:0000256" key="1">
    <source>
        <dbReference type="SAM" id="Phobius"/>
    </source>
</evidence>
<dbReference type="Proteomes" id="UP000325672">
    <property type="component" value="Unassembled WGS sequence"/>
</dbReference>
<keyword evidence="1" id="KW-1133">Transmembrane helix</keyword>
<dbReference type="GeneID" id="43640342"/>
<protein>
    <submittedName>
        <fullName evidence="2">Uncharacterized protein</fullName>
    </submittedName>
</protein>
<reference evidence="2 3" key="1">
    <citation type="submission" date="2019-04" db="EMBL/GenBank/DDBJ databases">
        <title>Friends and foes A comparative genomics study of 23 Aspergillus species from section Flavi.</title>
        <authorList>
            <consortium name="DOE Joint Genome Institute"/>
            <person name="Kjaerbolling I."/>
            <person name="Vesth T."/>
            <person name="Frisvad J.C."/>
            <person name="Nybo J.L."/>
            <person name="Theobald S."/>
            <person name="Kildgaard S."/>
            <person name="Isbrandt T."/>
            <person name="Kuo A."/>
            <person name="Sato A."/>
            <person name="Lyhne E.K."/>
            <person name="Kogle M.E."/>
            <person name="Wiebenga A."/>
            <person name="Kun R.S."/>
            <person name="Lubbers R.J."/>
            <person name="Makela M.R."/>
            <person name="Barry K."/>
            <person name="Chovatia M."/>
            <person name="Clum A."/>
            <person name="Daum C."/>
            <person name="Haridas S."/>
            <person name="He G."/>
            <person name="LaButti K."/>
            <person name="Lipzen A."/>
            <person name="Mondo S."/>
            <person name="Riley R."/>
            <person name="Salamov A."/>
            <person name="Simmons B.A."/>
            <person name="Magnuson J.K."/>
            <person name="Henrissat B."/>
            <person name="Mortensen U.H."/>
            <person name="Larsen T.O."/>
            <person name="Devries R.P."/>
            <person name="Grigoriev I.V."/>
            <person name="Machida M."/>
            <person name="Baker S.E."/>
            <person name="Andersen M.R."/>
        </authorList>
    </citation>
    <scope>NUCLEOTIDE SEQUENCE [LARGE SCALE GENOMIC DNA]</scope>
    <source>
        <strain evidence="2 3">CBS 117625</strain>
    </source>
</reference>